<dbReference type="Pfam" id="PF13734">
    <property type="entry name" value="Inhibitor_I69"/>
    <property type="match status" value="1"/>
</dbReference>
<evidence type="ECO:0000259" key="7">
    <source>
        <dbReference type="Pfam" id="PF13734"/>
    </source>
</evidence>
<dbReference type="Gene3D" id="3.90.70.50">
    <property type="entry name" value="Peptidase C10, streptopain"/>
    <property type="match status" value="1"/>
</dbReference>
<evidence type="ECO:0000256" key="6">
    <source>
        <dbReference type="SAM" id="SignalP"/>
    </source>
</evidence>
<comment type="similarity">
    <text evidence="1">Belongs to the peptidase C10 family.</text>
</comment>
<evidence type="ECO:0000256" key="1">
    <source>
        <dbReference type="ARBA" id="ARBA00009693"/>
    </source>
</evidence>
<keyword evidence="2" id="KW-0645">Protease</keyword>
<accession>A0A4R7EZR2</accession>
<feature type="domain" description="Spi protease inhibitor" evidence="7">
    <location>
        <begin position="49"/>
        <end position="137"/>
    </location>
</feature>
<keyword evidence="9" id="KW-1185">Reference proteome</keyword>
<gene>
    <name evidence="8" type="ORF">C8P70_11363</name>
</gene>
<dbReference type="RefSeq" id="WP_133712604.1">
    <property type="nucleotide sequence ID" value="NZ_SOAG01000013.1"/>
</dbReference>
<feature type="signal peptide" evidence="6">
    <location>
        <begin position="1"/>
        <end position="20"/>
    </location>
</feature>
<evidence type="ECO:0000313" key="9">
    <source>
        <dbReference type="Proteomes" id="UP000295215"/>
    </source>
</evidence>
<dbReference type="SUPFAM" id="SSF54001">
    <property type="entry name" value="Cysteine proteinases"/>
    <property type="match status" value="1"/>
</dbReference>
<comment type="caution">
    <text evidence="8">The sequence shown here is derived from an EMBL/GenBank/DDBJ whole genome shotgun (WGS) entry which is preliminary data.</text>
</comment>
<evidence type="ECO:0000256" key="3">
    <source>
        <dbReference type="ARBA" id="ARBA00022729"/>
    </source>
</evidence>
<dbReference type="PRINTS" id="PR00797">
    <property type="entry name" value="STREPTOPAIN"/>
</dbReference>
<dbReference type="Pfam" id="PF01640">
    <property type="entry name" value="Peptidase_C10"/>
    <property type="match status" value="1"/>
</dbReference>
<evidence type="ECO:0000256" key="4">
    <source>
        <dbReference type="ARBA" id="ARBA00022801"/>
    </source>
</evidence>
<keyword evidence="5" id="KW-0788">Thiol protease</keyword>
<name>A0A4R7EZR2_9FLAO</name>
<dbReference type="GO" id="GO:0008234">
    <property type="term" value="F:cysteine-type peptidase activity"/>
    <property type="evidence" value="ECO:0007669"/>
    <property type="project" value="UniProtKB-KW"/>
</dbReference>
<evidence type="ECO:0000313" key="8">
    <source>
        <dbReference type="EMBL" id="TDS58151.1"/>
    </source>
</evidence>
<dbReference type="GO" id="GO:0006508">
    <property type="term" value="P:proteolysis"/>
    <property type="evidence" value="ECO:0007669"/>
    <property type="project" value="UniProtKB-KW"/>
</dbReference>
<dbReference type="AlphaFoldDB" id="A0A4R7EZR2"/>
<keyword evidence="3 6" id="KW-0732">Signal</keyword>
<feature type="chain" id="PRO_5020503782" evidence="6">
    <location>
        <begin position="21"/>
        <end position="434"/>
    </location>
</feature>
<dbReference type="InterPro" id="IPR038765">
    <property type="entry name" value="Papain-like_cys_pep_sf"/>
</dbReference>
<protein>
    <submittedName>
        <fullName evidence="8">Spi protease inhibitor</fullName>
    </submittedName>
</protein>
<dbReference type="InterPro" id="IPR044934">
    <property type="entry name" value="Streptopain_sf"/>
</dbReference>
<reference evidence="8 9" key="1">
    <citation type="submission" date="2019-03" db="EMBL/GenBank/DDBJ databases">
        <title>Genomic Encyclopedia of Archaeal and Bacterial Type Strains, Phase II (KMG-II): from individual species to whole genera.</title>
        <authorList>
            <person name="Goeker M."/>
        </authorList>
    </citation>
    <scope>NUCLEOTIDE SEQUENCE [LARGE SCALE GENOMIC DNA]</scope>
    <source>
        <strain evidence="8 9">DSM 28213</strain>
    </source>
</reference>
<sequence>MKHKGSFLWTIALLIATCLASCSHNEENSINEYQYQTLEKSIPELSLFINSEDAKVTAINFLNLDEEKPQISIEDIEELLTVENEQEQPILYVINLKEDKGFTVVSASTVETPILAYADTGKFNLENIEEHDGVNDWTAKKFVKIDYLINNPQEIDTDVIYQWVALNPALDTQTVGTPNAMTVQTISHFNYGPWLSTTWGQSYSTNIVAYNNYVRFNNCPQGTTPTGCVAVAMAQIMKFHNKPALTNTMPNYVNSSNYTTTGADNIAKFMQTIGQTVNMNYSCSASGASSNNAAIALYYYFGYSVSGVSDINKNTIANEILNSRPVYLDGCAERKIKSTPKKTGLFRFTIGKTTYSYDRCHAWVADGLSGKILKVKYWFMTKYIALPDYIYMNWGWRGTYNGWYDYDNWGDEMHGNYSPNYQYKQHMIYNIKPR</sequence>
<keyword evidence="4" id="KW-0378">Hydrolase</keyword>
<dbReference type="EMBL" id="SOAG01000013">
    <property type="protein sequence ID" value="TDS58151.1"/>
    <property type="molecule type" value="Genomic_DNA"/>
</dbReference>
<proteinExistence type="inferred from homology"/>
<evidence type="ECO:0000256" key="5">
    <source>
        <dbReference type="ARBA" id="ARBA00022807"/>
    </source>
</evidence>
<organism evidence="8 9">
    <name type="scientific">Myroides indicus</name>
    <dbReference type="NCBI Taxonomy" id="1323422"/>
    <lineage>
        <taxon>Bacteria</taxon>
        <taxon>Pseudomonadati</taxon>
        <taxon>Bacteroidota</taxon>
        <taxon>Flavobacteriia</taxon>
        <taxon>Flavobacteriales</taxon>
        <taxon>Flavobacteriaceae</taxon>
        <taxon>Myroides</taxon>
    </lineage>
</organism>
<dbReference type="InterPro" id="IPR025896">
    <property type="entry name" value="Spi_Prtas-inh"/>
</dbReference>
<dbReference type="Proteomes" id="UP000295215">
    <property type="component" value="Unassembled WGS sequence"/>
</dbReference>
<dbReference type="OrthoDB" id="2235251at2"/>
<dbReference type="InterPro" id="IPR000200">
    <property type="entry name" value="Peptidase_C10"/>
</dbReference>
<evidence type="ECO:0000256" key="2">
    <source>
        <dbReference type="ARBA" id="ARBA00022670"/>
    </source>
</evidence>